<dbReference type="Pfam" id="PF25917">
    <property type="entry name" value="BSH_RND"/>
    <property type="match status" value="1"/>
</dbReference>
<dbReference type="PRINTS" id="PR01490">
    <property type="entry name" value="RTXTOXIND"/>
</dbReference>
<protein>
    <submittedName>
        <fullName evidence="3">HlyD family efflux transporter periplasmic adaptor subunit</fullName>
    </submittedName>
</protein>
<dbReference type="GO" id="GO:0005886">
    <property type="term" value="C:plasma membrane"/>
    <property type="evidence" value="ECO:0007669"/>
    <property type="project" value="TreeGrafter"/>
</dbReference>
<dbReference type="PANTHER" id="PTHR30438:SF2">
    <property type="entry name" value="MEMBRANE PROTEIN"/>
    <property type="match status" value="1"/>
</dbReference>
<dbReference type="InterPro" id="IPR058625">
    <property type="entry name" value="MdtA-like_BSH"/>
</dbReference>
<dbReference type="EMBL" id="VDMN01000002">
    <property type="protein sequence ID" value="TNM63917.1"/>
    <property type="molecule type" value="Genomic_DNA"/>
</dbReference>
<evidence type="ECO:0000256" key="1">
    <source>
        <dbReference type="SAM" id="Phobius"/>
    </source>
</evidence>
<evidence type="ECO:0000313" key="3">
    <source>
        <dbReference type="EMBL" id="TNM63917.1"/>
    </source>
</evidence>
<name>A0A5C4XKU2_9HYPH</name>
<dbReference type="Proteomes" id="UP000311605">
    <property type="component" value="Unassembled WGS sequence"/>
</dbReference>
<evidence type="ECO:0000313" key="4">
    <source>
        <dbReference type="Proteomes" id="UP000311605"/>
    </source>
</evidence>
<dbReference type="OrthoDB" id="9778236at2"/>
<dbReference type="Gene3D" id="1.10.287.470">
    <property type="entry name" value="Helix hairpin bin"/>
    <property type="match status" value="1"/>
</dbReference>
<dbReference type="Gene3D" id="2.40.30.170">
    <property type="match status" value="1"/>
</dbReference>
<dbReference type="PANTHER" id="PTHR30438">
    <property type="entry name" value="36 KDA ANTIGEN-RELATED"/>
    <property type="match status" value="1"/>
</dbReference>
<dbReference type="Gene3D" id="2.40.50.100">
    <property type="match status" value="1"/>
</dbReference>
<keyword evidence="1" id="KW-1133">Transmembrane helix</keyword>
<accession>A0A5C4XKU2</accession>
<dbReference type="SUPFAM" id="SSF111369">
    <property type="entry name" value="HlyD-like secretion proteins"/>
    <property type="match status" value="3"/>
</dbReference>
<feature type="domain" description="Multidrug resistance protein MdtA-like barrel-sandwich hybrid" evidence="2">
    <location>
        <begin position="49"/>
        <end position="244"/>
    </location>
</feature>
<reference evidence="3 4" key="1">
    <citation type="submission" date="2019-06" db="EMBL/GenBank/DDBJ databases">
        <title>The draft genome of Rhizobium smilacinae PTYR-5.</title>
        <authorList>
            <person name="Liu L."/>
            <person name="Li L."/>
            <person name="Zhang X."/>
        </authorList>
    </citation>
    <scope>NUCLEOTIDE SEQUENCE [LARGE SCALE GENOMIC DNA]</scope>
    <source>
        <strain evidence="3 4">PTYR-5</strain>
    </source>
</reference>
<keyword evidence="4" id="KW-1185">Reference proteome</keyword>
<comment type="caution">
    <text evidence="3">The sequence shown here is derived from an EMBL/GenBank/DDBJ whole genome shotgun (WGS) entry which is preliminary data.</text>
</comment>
<keyword evidence="1" id="KW-0472">Membrane</keyword>
<dbReference type="FunFam" id="2.40.50.100:FF:000077">
    <property type="entry name" value="Glycoside hydrolase family 43"/>
    <property type="match status" value="1"/>
</dbReference>
<keyword evidence="1" id="KW-0812">Transmembrane</keyword>
<dbReference type="RefSeq" id="WP_139676820.1">
    <property type="nucleotide sequence ID" value="NZ_VDMN01000002.1"/>
</dbReference>
<sequence length="356" mass="38623">MAKSARRWIWGVIAVVVIACGYYAWTVFRSDDLPIGFTSSNGRIEAVEIDISTKTAGRLKELLVREGDFVKAGQVLAQMDTAQLEAGKRQAQAQLRRAEISVDTAHSLVAQREAERKSALAVIEQRKAQLDSAQKTNARSRQLLANNTVSQQVVDDSEAAEQAARATLASAEASLAASDAAINAAKAQVVDAEASVDAAKAQIDSVDTDIADSTLTSPRDGRVQYRVAQSGEVLSAGGRVLNLVDLGDVYMTFFLPTAQAGQTSIGSDVRIVLDAAPQYTIPAKVSFVADVAQFTPKTVETEEERQKLTFRVRAQIPQELLQKYIQYVKTGLPGMAYVRLDPQATWPENLERNLVK</sequence>
<proteinExistence type="predicted"/>
<evidence type="ECO:0000259" key="2">
    <source>
        <dbReference type="Pfam" id="PF25917"/>
    </source>
</evidence>
<dbReference type="PROSITE" id="PS51257">
    <property type="entry name" value="PROKAR_LIPOPROTEIN"/>
    <property type="match status" value="1"/>
</dbReference>
<organism evidence="3 4">
    <name type="scientific">Aliirhizobium smilacinae</name>
    <dbReference type="NCBI Taxonomy" id="1395944"/>
    <lineage>
        <taxon>Bacteria</taxon>
        <taxon>Pseudomonadati</taxon>
        <taxon>Pseudomonadota</taxon>
        <taxon>Alphaproteobacteria</taxon>
        <taxon>Hyphomicrobiales</taxon>
        <taxon>Rhizobiaceae</taxon>
        <taxon>Aliirhizobium</taxon>
    </lineage>
</organism>
<gene>
    <name evidence="3" type="ORF">FHP24_14130</name>
</gene>
<dbReference type="AlphaFoldDB" id="A0A5C4XKU2"/>
<feature type="transmembrane region" description="Helical" evidence="1">
    <location>
        <begin position="7"/>
        <end position="25"/>
    </location>
</feature>